<accession>A0AAE6JSB3</accession>
<organism evidence="4 5">
    <name type="scientific">Haemophilus parahaemolyticus</name>
    <dbReference type="NCBI Taxonomy" id="735"/>
    <lineage>
        <taxon>Bacteria</taxon>
        <taxon>Pseudomonadati</taxon>
        <taxon>Pseudomonadota</taxon>
        <taxon>Gammaproteobacteria</taxon>
        <taxon>Pasteurellales</taxon>
        <taxon>Pasteurellaceae</taxon>
        <taxon>Haemophilus</taxon>
    </lineage>
</organism>
<dbReference type="GO" id="GO:1901135">
    <property type="term" value="P:carbohydrate derivative metabolic process"/>
    <property type="evidence" value="ECO:0007669"/>
    <property type="project" value="UniProtKB-ARBA"/>
</dbReference>
<evidence type="ECO:0000259" key="2">
    <source>
        <dbReference type="Pfam" id="PF13439"/>
    </source>
</evidence>
<dbReference type="CDD" id="cd03808">
    <property type="entry name" value="GT4_CapM-like"/>
    <property type="match status" value="1"/>
</dbReference>
<protein>
    <submittedName>
        <fullName evidence="4">Glycosyltransferase</fullName>
    </submittedName>
</protein>
<dbReference type="KEGG" id="hpaa:E5Q53_04960"/>
<dbReference type="Pfam" id="PF13477">
    <property type="entry name" value="Glyco_trans_4_2"/>
    <property type="match status" value="1"/>
</dbReference>
<dbReference type="InterPro" id="IPR028098">
    <property type="entry name" value="Glyco_trans_4-like_N"/>
</dbReference>
<dbReference type="Pfam" id="PF13439">
    <property type="entry name" value="Glyco_transf_4"/>
    <property type="match status" value="1"/>
</dbReference>
<proteinExistence type="predicted"/>
<sequence>MKILLLITGLGIGGAEKQVCDLVDKFVQLGHQVKLISLSKAFSEQTLPKNNQIEISYLNMTKDPLSLVRAYFQLRNEIKAFKPDVIHSHMFHANLMARLIRLSTKVDRLICTAHSKNEGGALRMSLYRFTNFLSDLNTNVSQDAVNAFIEKKAVKKGQMITIENGIDTSLFKKDNTIRENIQLSLSPIKNDYVFLAIGRLTDPKDYPNLLKAFSIVNKQKPNTCLLIAGIGELEQELKQYTVQLGISEKVSFLGLRRDINQLMNIADTYVMSSHFEGLPLVIGEAMATENVVIATDCGGTREVIGDNGFLVPIRNSEALANAMLQSMDLTEKERSILGKKSREHILKYYSLDAVVNKWLVLYQKKMKKKIAIIVNEVSTLLHFRKELVLDLVKEGYEVFCLAEGYEASTKEIIVSWGAKPVEHNLKRSNLNPLADIIEVFKLRKALKEIAPDIVLTCFVKPVIFASLAAKLAGIKKRVGMIEGLGYAFTPSTEKKGLKAKIIKFLQIQLYKIALPTLDKVLFLNPDDQRDLLIENNIKVKSTEILGGIGVNLNYYRYSEPKIKNDVSFIFLGRLLREKGIFEFLEAAKVVKKEKPNTQFLVLGQIDKQNPTAMSEEKLQEYIDANIIEYLGYVKNVPDYIEKTDVFVLPSYREGVPKSTQEAMAMGKVILTTDVPGCRETVVDGVNGFLVPLFSAEKLAEKMLELINKPILVRTMGIESRRIAEEKFDVRKVNKRIISILEE</sequence>
<feature type="domain" description="Glycosyl transferase family 1" evidence="1">
    <location>
        <begin position="560"/>
        <end position="719"/>
    </location>
</feature>
<dbReference type="AlphaFoldDB" id="A0AAE6JSB3"/>
<evidence type="ECO:0000313" key="5">
    <source>
        <dbReference type="Proteomes" id="UP000323974"/>
    </source>
</evidence>
<gene>
    <name evidence="4" type="ORF">E5Q53_04960</name>
</gene>
<reference evidence="4 5" key="1">
    <citation type="submission" date="2019-04" db="EMBL/GenBank/DDBJ databases">
        <title>Complete Genome and Methylome Analysis of Haemophilus haemolyticus NEB129.</title>
        <authorList>
            <person name="Fomenkov A."/>
            <person name="Roberts R.J."/>
            <person name="Anton B.P."/>
            <person name="Vincze T."/>
        </authorList>
    </citation>
    <scope>NUCLEOTIDE SEQUENCE [LARGE SCALE GENOMIC DNA]</scope>
    <source>
        <strain evidence="4 5">NEB129</strain>
    </source>
</reference>
<feature type="domain" description="Glycosyl transferase family 1" evidence="1">
    <location>
        <begin position="187"/>
        <end position="343"/>
    </location>
</feature>
<dbReference type="EMBL" id="CP038817">
    <property type="protein sequence ID" value="QEN10843.1"/>
    <property type="molecule type" value="Genomic_DNA"/>
</dbReference>
<evidence type="ECO:0000259" key="1">
    <source>
        <dbReference type="Pfam" id="PF00534"/>
    </source>
</evidence>
<dbReference type="Pfam" id="PF00534">
    <property type="entry name" value="Glycos_transf_1"/>
    <property type="match status" value="2"/>
</dbReference>
<name>A0AAE6JSB3_HAEPH</name>
<dbReference type="GO" id="GO:0016757">
    <property type="term" value="F:glycosyltransferase activity"/>
    <property type="evidence" value="ECO:0007669"/>
    <property type="project" value="InterPro"/>
</dbReference>
<feature type="domain" description="Glycosyltransferase subfamily 4-like N-terminal" evidence="2">
    <location>
        <begin position="12"/>
        <end position="169"/>
    </location>
</feature>
<dbReference type="GeneID" id="78224447"/>
<dbReference type="InterPro" id="IPR001296">
    <property type="entry name" value="Glyco_trans_1"/>
</dbReference>
<dbReference type="RefSeq" id="WP_078208096.1">
    <property type="nucleotide sequence ID" value="NZ_CP038817.1"/>
</dbReference>
<evidence type="ECO:0000313" key="4">
    <source>
        <dbReference type="EMBL" id="QEN10843.1"/>
    </source>
</evidence>
<dbReference type="SUPFAM" id="SSF53756">
    <property type="entry name" value="UDP-Glycosyltransferase/glycogen phosphorylase"/>
    <property type="match status" value="2"/>
</dbReference>
<feature type="domain" description="Glycosyltransferase subfamily 4-like N-terminal" evidence="3">
    <location>
        <begin position="369"/>
        <end position="505"/>
    </location>
</feature>
<dbReference type="Gene3D" id="3.40.50.2000">
    <property type="entry name" value="Glycogen Phosphorylase B"/>
    <property type="match status" value="4"/>
</dbReference>
<dbReference type="PANTHER" id="PTHR12526">
    <property type="entry name" value="GLYCOSYLTRANSFERASE"/>
    <property type="match status" value="1"/>
</dbReference>
<evidence type="ECO:0000259" key="3">
    <source>
        <dbReference type="Pfam" id="PF13477"/>
    </source>
</evidence>
<dbReference type="PANTHER" id="PTHR12526:SF630">
    <property type="entry name" value="GLYCOSYLTRANSFERASE"/>
    <property type="match status" value="1"/>
</dbReference>
<dbReference type="Proteomes" id="UP000323974">
    <property type="component" value="Chromosome"/>
</dbReference>